<reference evidence="1 2" key="1">
    <citation type="journal article" date="2018" name="Genome Biol. Evol.">
        <title>Multiple Roots of Fruiting Body Formation in Amoebozoa.</title>
        <authorList>
            <person name="Hillmann F."/>
            <person name="Forbes G."/>
            <person name="Novohradska S."/>
            <person name="Ferling I."/>
            <person name="Riege K."/>
            <person name="Groth M."/>
            <person name="Westermann M."/>
            <person name="Marz M."/>
            <person name="Spaller T."/>
            <person name="Winckler T."/>
            <person name="Schaap P."/>
            <person name="Glockner G."/>
        </authorList>
    </citation>
    <scope>NUCLEOTIDE SEQUENCE [LARGE SCALE GENOMIC DNA]</scope>
    <source>
        <strain evidence="1 2">Jena</strain>
    </source>
</reference>
<dbReference type="Proteomes" id="UP000241769">
    <property type="component" value="Unassembled WGS sequence"/>
</dbReference>
<comment type="caution">
    <text evidence="1">The sequence shown here is derived from an EMBL/GenBank/DDBJ whole genome shotgun (WGS) entry which is preliminary data.</text>
</comment>
<evidence type="ECO:0000313" key="2">
    <source>
        <dbReference type="Proteomes" id="UP000241769"/>
    </source>
</evidence>
<accession>A0A2P6P0E1</accession>
<dbReference type="AlphaFoldDB" id="A0A2P6P0E1"/>
<name>A0A2P6P0E1_9EUKA</name>
<dbReference type="InParanoid" id="A0A2P6P0E1"/>
<proteinExistence type="predicted"/>
<evidence type="ECO:0000313" key="1">
    <source>
        <dbReference type="EMBL" id="PRP89660.1"/>
    </source>
</evidence>
<gene>
    <name evidence="1" type="ORF">PROFUN_00002</name>
</gene>
<organism evidence="1 2">
    <name type="scientific">Planoprotostelium fungivorum</name>
    <dbReference type="NCBI Taxonomy" id="1890364"/>
    <lineage>
        <taxon>Eukaryota</taxon>
        <taxon>Amoebozoa</taxon>
        <taxon>Evosea</taxon>
        <taxon>Variosea</taxon>
        <taxon>Cavosteliida</taxon>
        <taxon>Cavosteliaceae</taxon>
        <taxon>Planoprotostelium</taxon>
    </lineage>
</organism>
<protein>
    <submittedName>
        <fullName evidence="1">Uncharacterized protein</fullName>
    </submittedName>
</protein>
<keyword evidence="2" id="KW-1185">Reference proteome</keyword>
<dbReference type="EMBL" id="MDYQ01000001">
    <property type="protein sequence ID" value="PRP89660.1"/>
    <property type="molecule type" value="Genomic_DNA"/>
</dbReference>
<sequence length="61" mass="7086">MKDKCGNDMVTSEWRFGHVAIPIKFVSQDFSSSLIRFCTLQSVTKPIPDVKHRQKDYEVIQ</sequence>